<feature type="domain" description="Sulfotransferase" evidence="5">
    <location>
        <begin position="95"/>
        <end position="333"/>
    </location>
</feature>
<dbReference type="SUPFAM" id="SSF52540">
    <property type="entry name" value="P-loop containing nucleoside triphosphate hydrolases"/>
    <property type="match status" value="1"/>
</dbReference>
<reference evidence="6" key="1">
    <citation type="submission" date="2014-08" db="EMBL/GenBank/DDBJ databases">
        <title>Draft genome sequences of Sphingobium herbicidovorans.</title>
        <authorList>
            <person name="Gan H.M."/>
            <person name="Gan H.Y."/>
            <person name="Savka M.A."/>
        </authorList>
    </citation>
    <scope>NUCLEOTIDE SEQUENCE [LARGE SCALE GENOMIC DNA]</scope>
    <source>
        <strain evidence="6">NBRC 16415</strain>
    </source>
</reference>
<dbReference type="eggNOG" id="ENOG502ZUYV">
    <property type="taxonomic scope" value="Bacteria"/>
</dbReference>
<feature type="region of interest" description="Disordered" evidence="3">
    <location>
        <begin position="349"/>
        <end position="373"/>
    </location>
</feature>
<keyword evidence="4" id="KW-0812">Transmembrane</keyword>
<dbReference type="PANTHER" id="PTHR11783">
    <property type="entry name" value="SULFOTRANSFERASE SULT"/>
    <property type="match status" value="1"/>
</dbReference>
<dbReference type="GO" id="GO:0008146">
    <property type="term" value="F:sulfotransferase activity"/>
    <property type="evidence" value="ECO:0007669"/>
    <property type="project" value="InterPro"/>
</dbReference>
<organism evidence="6 7">
    <name type="scientific">Sphingobium herbicidovorans (strain ATCC 700291 / DSM 11019 / CCUG 56400 / KCTC 2939 / LMG 18315 / NBRC 16415 / MH)</name>
    <name type="common">Sphingomonas herbicidovorans</name>
    <dbReference type="NCBI Taxonomy" id="1219045"/>
    <lineage>
        <taxon>Bacteria</taxon>
        <taxon>Pseudomonadati</taxon>
        <taxon>Pseudomonadota</taxon>
        <taxon>Alphaproteobacteria</taxon>
        <taxon>Sphingomonadales</taxon>
        <taxon>Sphingomonadaceae</taxon>
        <taxon>Sphingobium</taxon>
    </lineage>
</organism>
<evidence type="ECO:0000256" key="4">
    <source>
        <dbReference type="SAM" id="Phobius"/>
    </source>
</evidence>
<sequence length="506" mass="57264">MFTDSIINVLYMFFSTVRRLLSMKLAAVCKGDVCVTFVTQFGYHPERSYAPAIRHANLRHMDTPSIASLVQAPSLLARRISSARSLSLVSDAATALLASYPKSGRTWLRFILAQYFLASRQYAPITTQSMFTFAPNFDLDPVRGIPAFVRRSEEASFPLVPSTHLRFKPTLPSRLPVIFLIRDPRAVLISDYHHVTRHKMSFRGSIDDFLVDQDRGLSHYIKYMNSWATGLARHDHHIIYYEDLLADTESEVEKMLIFLDEPVNFKALQYAVENSSFEKLKALELAQGIPGHDYDRSDADALRIRKGQSDSFREELTIDQQKFIEDSCKSQLDRRMLARLERYGFLDIQPSPAAGQTSTPKPAAPKDTAHDFTPNRRMANLGVQLLSEAMVIIGLAAMIIAPPILVIEVGEWLFRREWDGHSLEDGLALFGIDRVGPVETPTEQFLDVLLALPLTITLFLYGLFTLLAGVHFGDWGLQGVRLKKKLAVRQSRKSRKNRTQTAVFRS</sequence>
<proteinExistence type="inferred from homology"/>
<evidence type="ECO:0000256" key="3">
    <source>
        <dbReference type="SAM" id="MobiDB-lite"/>
    </source>
</evidence>
<accession>A0A086PAI7</accession>
<dbReference type="Pfam" id="PF00685">
    <property type="entry name" value="Sulfotransfer_1"/>
    <property type="match status" value="1"/>
</dbReference>
<feature type="transmembrane region" description="Helical" evidence="4">
    <location>
        <begin position="385"/>
        <end position="407"/>
    </location>
</feature>
<dbReference type="EMBL" id="JFZA02000012">
    <property type="protein sequence ID" value="KFG90405.1"/>
    <property type="molecule type" value="Genomic_DNA"/>
</dbReference>
<protein>
    <submittedName>
        <fullName evidence="6">Sulfotransferase protein</fullName>
    </submittedName>
</protein>
<evidence type="ECO:0000313" key="6">
    <source>
        <dbReference type="EMBL" id="KFG90405.1"/>
    </source>
</evidence>
<feature type="transmembrane region" description="Helical" evidence="4">
    <location>
        <begin position="448"/>
        <end position="473"/>
    </location>
</feature>
<evidence type="ECO:0000256" key="1">
    <source>
        <dbReference type="ARBA" id="ARBA00005771"/>
    </source>
</evidence>
<dbReference type="InterPro" id="IPR000863">
    <property type="entry name" value="Sulfotransferase_dom"/>
</dbReference>
<dbReference type="STRING" id="76947.GCA_002080435_01382"/>
<dbReference type="InterPro" id="IPR027417">
    <property type="entry name" value="P-loop_NTPase"/>
</dbReference>
<comment type="caution">
    <text evidence="6">The sequence shown here is derived from an EMBL/GenBank/DDBJ whole genome shotgun (WGS) entry which is preliminary data.</text>
</comment>
<evidence type="ECO:0000259" key="5">
    <source>
        <dbReference type="Pfam" id="PF00685"/>
    </source>
</evidence>
<dbReference type="AlphaFoldDB" id="A0A086PAI7"/>
<comment type="similarity">
    <text evidence="1">Belongs to the sulfotransferase 1 family.</text>
</comment>
<evidence type="ECO:0000313" key="7">
    <source>
        <dbReference type="Proteomes" id="UP000024284"/>
    </source>
</evidence>
<evidence type="ECO:0000256" key="2">
    <source>
        <dbReference type="ARBA" id="ARBA00022679"/>
    </source>
</evidence>
<name>A0A086PAI7_SPHHM</name>
<keyword evidence="4" id="KW-1133">Transmembrane helix</keyword>
<keyword evidence="7" id="KW-1185">Reference proteome</keyword>
<dbReference type="PATRIC" id="fig|1219045.3.peg.1642"/>
<keyword evidence="2" id="KW-0808">Transferase</keyword>
<gene>
    <name evidence="6" type="ORF">BV98_001608</name>
</gene>
<dbReference type="Proteomes" id="UP000024284">
    <property type="component" value="Unassembled WGS sequence"/>
</dbReference>
<keyword evidence="4" id="KW-0472">Membrane</keyword>
<dbReference type="Gene3D" id="3.40.50.300">
    <property type="entry name" value="P-loop containing nucleotide triphosphate hydrolases"/>
    <property type="match status" value="1"/>
</dbReference>